<dbReference type="EMBL" id="FNGE01000008">
    <property type="protein sequence ID" value="SDL29843.1"/>
    <property type="molecule type" value="Genomic_DNA"/>
</dbReference>
<evidence type="ECO:0000259" key="6">
    <source>
        <dbReference type="Pfam" id="PF05154"/>
    </source>
</evidence>
<dbReference type="InterPro" id="IPR007829">
    <property type="entry name" value="TM2"/>
</dbReference>
<dbReference type="RefSeq" id="WP_090755624.1">
    <property type="nucleotide sequence ID" value="NZ_FNGE01000008.1"/>
</dbReference>
<keyword evidence="3 5" id="KW-1133">Transmembrane helix</keyword>
<keyword evidence="2 5" id="KW-0812">Transmembrane</keyword>
<dbReference type="Pfam" id="PF05154">
    <property type="entry name" value="TM2"/>
    <property type="match status" value="1"/>
</dbReference>
<evidence type="ECO:0000256" key="4">
    <source>
        <dbReference type="ARBA" id="ARBA00023136"/>
    </source>
</evidence>
<gene>
    <name evidence="7" type="ORF">SAMN04487971_108173</name>
</gene>
<name>A0A1G9IY04_9RHOB</name>
<evidence type="ECO:0000313" key="7">
    <source>
        <dbReference type="EMBL" id="SDL29843.1"/>
    </source>
</evidence>
<reference evidence="8" key="1">
    <citation type="submission" date="2016-10" db="EMBL/GenBank/DDBJ databases">
        <authorList>
            <person name="Varghese N."/>
            <person name="Submissions S."/>
        </authorList>
    </citation>
    <scope>NUCLEOTIDE SEQUENCE [LARGE SCALE GENOMIC DNA]</scope>
    <source>
        <strain evidence="8">CGMCC 1.7655</strain>
    </source>
</reference>
<dbReference type="STRING" id="525640.SAMN04487971_108173"/>
<keyword evidence="8" id="KW-1185">Reference proteome</keyword>
<feature type="transmembrane region" description="Helical" evidence="5">
    <location>
        <begin position="99"/>
        <end position="127"/>
    </location>
</feature>
<organism evidence="7 8">
    <name type="scientific">Paracoccus chinensis</name>
    <dbReference type="NCBI Taxonomy" id="525640"/>
    <lineage>
        <taxon>Bacteria</taxon>
        <taxon>Pseudomonadati</taxon>
        <taxon>Pseudomonadota</taxon>
        <taxon>Alphaproteobacteria</taxon>
        <taxon>Rhodobacterales</taxon>
        <taxon>Paracoccaceae</taxon>
        <taxon>Paracoccus</taxon>
    </lineage>
</organism>
<evidence type="ECO:0000256" key="2">
    <source>
        <dbReference type="ARBA" id="ARBA00022692"/>
    </source>
</evidence>
<dbReference type="GO" id="GO:0016020">
    <property type="term" value="C:membrane"/>
    <property type="evidence" value="ECO:0007669"/>
    <property type="project" value="UniProtKB-SubCell"/>
</dbReference>
<sequence length="152" mass="16733">MKGQILHIDAQSGDGVITGADGRRYAFREADLLGSGQIARAGALVDFQARGDAAVEVYPDPGTPHVAVHGDKNKFIAGLLALFFGTFGVHKFYLGFNKAGLIMLACTLLGWVVFFLPTMIVGVIAFIEAIIYMTRSDEQFQEAYEIRRKEWF</sequence>
<keyword evidence="4 5" id="KW-0472">Membrane</keyword>
<accession>A0A1G9IY04</accession>
<feature type="transmembrane region" description="Helical" evidence="5">
    <location>
        <begin position="75"/>
        <end position="93"/>
    </location>
</feature>
<feature type="domain" description="TM2" evidence="6">
    <location>
        <begin position="71"/>
        <end position="114"/>
    </location>
</feature>
<protein>
    <submittedName>
        <fullName evidence="7">TM2 domain-containing protein</fullName>
    </submittedName>
</protein>
<evidence type="ECO:0000313" key="8">
    <source>
        <dbReference type="Proteomes" id="UP000199555"/>
    </source>
</evidence>
<proteinExistence type="predicted"/>
<evidence type="ECO:0000256" key="3">
    <source>
        <dbReference type="ARBA" id="ARBA00022989"/>
    </source>
</evidence>
<evidence type="ECO:0000256" key="1">
    <source>
        <dbReference type="ARBA" id="ARBA00004141"/>
    </source>
</evidence>
<evidence type="ECO:0000256" key="5">
    <source>
        <dbReference type="SAM" id="Phobius"/>
    </source>
</evidence>
<comment type="subcellular location">
    <subcellularLocation>
        <location evidence="1">Membrane</location>
        <topology evidence="1">Multi-pass membrane protein</topology>
    </subcellularLocation>
</comment>
<dbReference type="OrthoDB" id="9812349at2"/>
<dbReference type="AlphaFoldDB" id="A0A1G9IY04"/>
<dbReference type="Proteomes" id="UP000199555">
    <property type="component" value="Unassembled WGS sequence"/>
</dbReference>